<sequence>MNRSRLKTLLFASSAIFLAVALISHPKESLKASIKGLHTWWEVVFPSLLPFFIIAELLIGFGVVKFLGVLLEPFMRPIFRVPGIGGFVWAMGMASGNPAGAKFTVRLRNEGNITQIEAERLVAFTSCANPLFIFGAVAVGFFQNPYLGIIFAISHYAANIFVGLVMRYYGIGDKTRNKEEKTFFSLKNAFQSMHETRLKDNRPFGTLLGDAVTSSIQTLLMIGGFIILFSVINTLLSLTNITDVLATIIKILFVILHLPEAFSIPFISGLFEMTIGSQLISEVKNAQLLQQAIVVSFLLAFGGFSIQAQVASLLSQSDIRFSPFLFARLLQGIFASLITFIIWKPVYENGLTGQNNSMPVFLNFDNDVYLHILQFFTEYGPIITIASLFIYVVIYGRRAFR</sequence>
<feature type="transmembrane region" description="Helical" evidence="1">
    <location>
        <begin position="248"/>
        <end position="271"/>
    </location>
</feature>
<organism evidence="3 4">
    <name type="scientific">Caldibacillus thermoamylovorans</name>
    <dbReference type="NCBI Taxonomy" id="35841"/>
    <lineage>
        <taxon>Bacteria</taxon>
        <taxon>Bacillati</taxon>
        <taxon>Bacillota</taxon>
        <taxon>Bacilli</taxon>
        <taxon>Bacillales</taxon>
        <taxon>Bacillaceae</taxon>
        <taxon>Caldibacillus</taxon>
    </lineage>
</organism>
<feature type="domain" description="Nucleoside transporter/FeoB GTPase Gate" evidence="2">
    <location>
        <begin position="43"/>
        <end position="141"/>
    </location>
</feature>
<keyword evidence="1" id="KW-0472">Membrane</keyword>
<accession>A0A090KRI9</accession>
<keyword evidence="1" id="KW-1133">Transmembrane helix</keyword>
<feature type="transmembrane region" description="Helical" evidence="1">
    <location>
        <begin position="325"/>
        <end position="343"/>
    </location>
</feature>
<dbReference type="InterPro" id="IPR014226">
    <property type="entry name" value="Spore_IM_YlbJ"/>
</dbReference>
<dbReference type="RefSeq" id="WP_034769579.1">
    <property type="nucleotide sequence ID" value="NZ_CCRF01000045.1"/>
</dbReference>
<feature type="domain" description="Nucleoside transporter/FeoB GTPase Gate" evidence="2">
    <location>
        <begin position="219"/>
        <end position="314"/>
    </location>
</feature>
<dbReference type="Proteomes" id="UP000040576">
    <property type="component" value="Unassembled WGS sequence"/>
</dbReference>
<evidence type="ECO:0000313" key="4">
    <source>
        <dbReference type="Proteomes" id="UP000040576"/>
    </source>
</evidence>
<feature type="transmembrane region" description="Helical" evidence="1">
    <location>
        <begin position="83"/>
        <end position="101"/>
    </location>
</feature>
<reference evidence="3 4" key="1">
    <citation type="submission" date="2014-07" db="EMBL/GenBank/DDBJ databases">
        <authorList>
            <person name="Wibberg Daniel"/>
        </authorList>
    </citation>
    <scope>NUCLEOTIDE SEQUENCE [LARGE SCALE GENOMIC DNA]</scope>
</reference>
<protein>
    <submittedName>
        <fullName evidence="3">Sporulation integral membrane protein YlbJ</fullName>
    </submittedName>
</protein>
<evidence type="ECO:0000256" key="1">
    <source>
        <dbReference type="SAM" id="Phobius"/>
    </source>
</evidence>
<evidence type="ECO:0000313" key="3">
    <source>
        <dbReference type="EMBL" id="CEE01289.1"/>
    </source>
</evidence>
<dbReference type="EMBL" id="CCRF01000045">
    <property type="protein sequence ID" value="CEE01289.1"/>
    <property type="molecule type" value="Genomic_DNA"/>
</dbReference>
<feature type="transmembrane region" description="Helical" evidence="1">
    <location>
        <begin position="121"/>
        <end position="142"/>
    </location>
</feature>
<dbReference type="GeneID" id="92960626"/>
<proteinExistence type="predicted"/>
<feature type="transmembrane region" description="Helical" evidence="1">
    <location>
        <begin position="368"/>
        <end position="394"/>
    </location>
</feature>
<feature type="transmembrane region" description="Helical" evidence="1">
    <location>
        <begin position="149"/>
        <end position="169"/>
    </location>
</feature>
<gene>
    <name evidence="3" type="primary">ylbJ</name>
    <name evidence="3" type="ORF">BT1A1_1460</name>
</gene>
<evidence type="ECO:0000259" key="2">
    <source>
        <dbReference type="Pfam" id="PF07670"/>
    </source>
</evidence>
<feature type="transmembrane region" description="Helical" evidence="1">
    <location>
        <begin position="216"/>
        <end position="236"/>
    </location>
</feature>
<feature type="transmembrane region" description="Helical" evidence="1">
    <location>
        <begin position="47"/>
        <end position="71"/>
    </location>
</feature>
<dbReference type="Pfam" id="PF07670">
    <property type="entry name" value="Gate"/>
    <property type="match status" value="2"/>
</dbReference>
<dbReference type="AlphaFoldDB" id="A0A090KRI9"/>
<name>A0A090KRI9_9BACI</name>
<keyword evidence="1" id="KW-0812">Transmembrane</keyword>
<dbReference type="NCBIfam" id="TIGR02871">
    <property type="entry name" value="spore_ylbJ"/>
    <property type="match status" value="1"/>
</dbReference>
<dbReference type="InterPro" id="IPR011642">
    <property type="entry name" value="Gate_dom"/>
</dbReference>
<keyword evidence="4" id="KW-1185">Reference proteome</keyword>
<feature type="transmembrane region" description="Helical" evidence="1">
    <location>
        <begin position="291"/>
        <end position="313"/>
    </location>
</feature>